<keyword evidence="4" id="KW-1003">Cell membrane</keyword>
<evidence type="ECO:0000256" key="8">
    <source>
        <dbReference type="ARBA" id="ARBA00023143"/>
    </source>
</evidence>
<evidence type="ECO:0000256" key="9">
    <source>
        <dbReference type="SAM" id="MobiDB-lite"/>
    </source>
</evidence>
<evidence type="ECO:0000259" key="11">
    <source>
        <dbReference type="Pfam" id="PF01514"/>
    </source>
</evidence>
<dbReference type="PIRSF" id="PIRSF004862">
    <property type="entry name" value="FliF"/>
    <property type="match status" value="1"/>
</dbReference>
<evidence type="ECO:0000256" key="1">
    <source>
        <dbReference type="ARBA" id="ARBA00004117"/>
    </source>
</evidence>
<reference evidence="13" key="1">
    <citation type="submission" date="2016-10" db="EMBL/GenBank/DDBJ databases">
        <title>Sequence of Gallionella enrichment culture.</title>
        <authorList>
            <person name="Poehlein A."/>
            <person name="Muehling M."/>
            <person name="Daniel R."/>
        </authorList>
    </citation>
    <scope>NUCLEOTIDE SEQUENCE</scope>
</reference>
<dbReference type="Pfam" id="PF01514">
    <property type="entry name" value="YscJ_FliF"/>
    <property type="match status" value="1"/>
</dbReference>
<evidence type="ECO:0000256" key="5">
    <source>
        <dbReference type="ARBA" id="ARBA00022692"/>
    </source>
</evidence>
<dbReference type="PANTHER" id="PTHR30046">
    <property type="entry name" value="FLAGELLAR M-RING PROTEIN"/>
    <property type="match status" value="1"/>
</dbReference>
<feature type="compositionally biased region" description="Low complexity" evidence="9">
    <location>
        <begin position="325"/>
        <end position="336"/>
    </location>
</feature>
<comment type="subcellular location">
    <subcellularLocation>
        <location evidence="1">Bacterial flagellum basal body</location>
    </subcellularLocation>
    <subcellularLocation>
        <location evidence="2">Cell membrane</location>
        <topology evidence="2">Multi-pass membrane protein</topology>
    </subcellularLocation>
</comment>
<feature type="domain" description="Flagellar M-ring C-terminal" evidence="12">
    <location>
        <begin position="255"/>
        <end position="430"/>
    </location>
</feature>
<gene>
    <name evidence="13" type="primary">fliF_6</name>
    <name evidence="13" type="ORF">GALL_247390</name>
</gene>
<evidence type="ECO:0000256" key="3">
    <source>
        <dbReference type="ARBA" id="ARBA00007971"/>
    </source>
</evidence>
<dbReference type="GO" id="GO:0009431">
    <property type="term" value="C:bacterial-type flagellum basal body, MS ring"/>
    <property type="evidence" value="ECO:0007669"/>
    <property type="project" value="InterPro"/>
</dbReference>
<keyword evidence="5 10" id="KW-0812">Transmembrane</keyword>
<dbReference type="InterPro" id="IPR045851">
    <property type="entry name" value="AMP-bd_C_sf"/>
</dbReference>
<name>A0A1J5RZ02_9ZZZZ</name>
<dbReference type="GO" id="GO:0071973">
    <property type="term" value="P:bacterial-type flagellum-dependent cell motility"/>
    <property type="evidence" value="ECO:0007669"/>
    <property type="project" value="InterPro"/>
</dbReference>
<keyword evidence="13" id="KW-0966">Cell projection</keyword>
<feature type="domain" description="Flagellar M-ring N-terminal" evidence="11">
    <location>
        <begin position="49"/>
        <end position="221"/>
    </location>
</feature>
<dbReference type="InterPro" id="IPR000067">
    <property type="entry name" value="FlgMring_FliF"/>
</dbReference>
<protein>
    <submittedName>
        <fullName evidence="13">Flagellar M-ring protein</fullName>
    </submittedName>
</protein>
<accession>A0A1J5RZ02</accession>
<dbReference type="Pfam" id="PF08345">
    <property type="entry name" value="YscJ_FliF_C"/>
    <property type="match status" value="1"/>
</dbReference>
<dbReference type="InterPro" id="IPR013556">
    <property type="entry name" value="Flag_M-ring_C"/>
</dbReference>
<keyword evidence="8" id="KW-0975">Bacterial flagellum</keyword>
<sequence length="544" mass="58059">MASAEQATTIPLSLQAFNRLSMSQKLGAMVVVALSVALLAGTWLWSRSIDYSVLFSNVSDRDGGDIIASLQQMNVPYKFSEHGSAILVPATQVHETRLKLASQGLPKGGLVGFEVLDNQKLGASQFLEQVNYQRALEGELARTVQSLAAVRGARVHLAIPKQSAFVSDEQKPTASVLVYLQPGRTLDPSQISGIVHLVSSAVPQLAPENVSVIDGNGNLISQSRDPLRDAGLDPSQLKYEHEVEAGYAKRIETILEPFVGTGNVRAQVTADLDFSQTEQMAESYQPNPAPNTAIRSEQTSETGRVSPGATGVPGALSNQPPVPATAPLTTPPATGTGQPGGQAGNFNKNATINYELDKTIKHTKGVPGSIKRLSVAVVVNYKNSPPDRNGKIKSTPLSAAEMKQINDLVHEAMGYSKERGDTVNVVNTSFTPSTAEKEAIPQIPLWKDPEILAMAQEGIKYLLLGIVALLLWSRVVKPLLGNLLQPPVALEAAGPAALVATEDRETQIQHMAYDAKLASVRDLAKTDPKAVANVIKEWSGASNE</sequence>
<dbReference type="GO" id="GO:0005886">
    <property type="term" value="C:plasma membrane"/>
    <property type="evidence" value="ECO:0007669"/>
    <property type="project" value="UniProtKB-SubCell"/>
</dbReference>
<dbReference type="InterPro" id="IPR006182">
    <property type="entry name" value="FliF_N_dom"/>
</dbReference>
<dbReference type="Gene3D" id="3.30.300.30">
    <property type="match status" value="1"/>
</dbReference>
<evidence type="ECO:0000256" key="10">
    <source>
        <dbReference type="SAM" id="Phobius"/>
    </source>
</evidence>
<keyword evidence="13" id="KW-0282">Flagellum</keyword>
<comment type="similarity">
    <text evidence="3">Belongs to the FliF family.</text>
</comment>
<feature type="compositionally biased region" description="Polar residues" evidence="9">
    <location>
        <begin position="293"/>
        <end position="303"/>
    </location>
</feature>
<dbReference type="GO" id="GO:0003774">
    <property type="term" value="F:cytoskeletal motor activity"/>
    <property type="evidence" value="ECO:0007669"/>
    <property type="project" value="InterPro"/>
</dbReference>
<evidence type="ECO:0000313" key="13">
    <source>
        <dbReference type="EMBL" id="OIQ93317.1"/>
    </source>
</evidence>
<proteinExistence type="inferred from homology"/>
<evidence type="ECO:0000256" key="7">
    <source>
        <dbReference type="ARBA" id="ARBA00023136"/>
    </source>
</evidence>
<feature type="region of interest" description="Disordered" evidence="9">
    <location>
        <begin position="277"/>
        <end position="344"/>
    </location>
</feature>
<evidence type="ECO:0000256" key="2">
    <source>
        <dbReference type="ARBA" id="ARBA00004651"/>
    </source>
</evidence>
<evidence type="ECO:0000256" key="4">
    <source>
        <dbReference type="ARBA" id="ARBA00022475"/>
    </source>
</evidence>
<keyword evidence="6 10" id="KW-1133">Transmembrane helix</keyword>
<feature type="compositionally biased region" description="Polar residues" evidence="9">
    <location>
        <begin position="277"/>
        <end position="286"/>
    </location>
</feature>
<dbReference type="EMBL" id="MLJW01000210">
    <property type="protein sequence ID" value="OIQ93317.1"/>
    <property type="molecule type" value="Genomic_DNA"/>
</dbReference>
<dbReference type="NCBIfam" id="TIGR00206">
    <property type="entry name" value="fliF"/>
    <property type="match status" value="1"/>
</dbReference>
<organism evidence="13">
    <name type="scientific">mine drainage metagenome</name>
    <dbReference type="NCBI Taxonomy" id="410659"/>
    <lineage>
        <taxon>unclassified sequences</taxon>
        <taxon>metagenomes</taxon>
        <taxon>ecological metagenomes</taxon>
    </lineage>
</organism>
<dbReference type="PANTHER" id="PTHR30046:SF0">
    <property type="entry name" value="FLAGELLAR M-RING PROTEIN"/>
    <property type="match status" value="1"/>
</dbReference>
<evidence type="ECO:0000259" key="12">
    <source>
        <dbReference type="Pfam" id="PF08345"/>
    </source>
</evidence>
<keyword evidence="13" id="KW-0969">Cilium</keyword>
<dbReference type="AlphaFoldDB" id="A0A1J5RZ02"/>
<keyword evidence="7 10" id="KW-0472">Membrane</keyword>
<feature type="transmembrane region" description="Helical" evidence="10">
    <location>
        <begin position="26"/>
        <end position="45"/>
    </location>
</feature>
<dbReference type="InterPro" id="IPR043427">
    <property type="entry name" value="YscJ/FliF"/>
</dbReference>
<dbReference type="PRINTS" id="PR01009">
    <property type="entry name" value="FLGMRINGFLIF"/>
</dbReference>
<evidence type="ECO:0000256" key="6">
    <source>
        <dbReference type="ARBA" id="ARBA00022989"/>
    </source>
</evidence>
<comment type="caution">
    <text evidence="13">The sequence shown here is derived from an EMBL/GenBank/DDBJ whole genome shotgun (WGS) entry which is preliminary data.</text>
</comment>